<dbReference type="GO" id="GO:0009341">
    <property type="term" value="C:beta-galactosidase complex"/>
    <property type="evidence" value="ECO:0007669"/>
    <property type="project" value="InterPro"/>
</dbReference>
<dbReference type="InterPro" id="IPR006103">
    <property type="entry name" value="Glyco_hydro_2_cat"/>
</dbReference>
<dbReference type="InterPro" id="IPR014718">
    <property type="entry name" value="GH-type_carb-bd"/>
</dbReference>
<dbReference type="SUPFAM" id="SSF74650">
    <property type="entry name" value="Galactose mutarotase-like"/>
    <property type="match status" value="1"/>
</dbReference>
<comment type="similarity">
    <text evidence="2">Belongs to the glycosyl hydrolase 2 family.</text>
</comment>
<evidence type="ECO:0000256" key="3">
    <source>
        <dbReference type="ARBA" id="ARBA00012756"/>
    </source>
</evidence>
<dbReference type="EC" id="3.2.1.23" evidence="3"/>
<evidence type="ECO:0000313" key="8">
    <source>
        <dbReference type="EMBL" id="SHJ42545.1"/>
    </source>
</evidence>
<dbReference type="Gene3D" id="2.70.98.10">
    <property type="match status" value="1"/>
</dbReference>
<dbReference type="GO" id="GO:0005990">
    <property type="term" value="P:lactose catabolic process"/>
    <property type="evidence" value="ECO:0007669"/>
    <property type="project" value="TreeGrafter"/>
</dbReference>
<keyword evidence="9" id="KW-1185">Reference proteome</keyword>
<dbReference type="Pfam" id="PF00703">
    <property type="entry name" value="Glyco_hydro_2"/>
    <property type="match status" value="1"/>
</dbReference>
<dbReference type="InterPro" id="IPR036156">
    <property type="entry name" value="Beta-gal/glucu_dom_sf"/>
</dbReference>
<dbReference type="InterPro" id="IPR050347">
    <property type="entry name" value="Bact_Beta-galactosidase"/>
</dbReference>
<evidence type="ECO:0000256" key="6">
    <source>
        <dbReference type="ARBA" id="ARBA00032230"/>
    </source>
</evidence>
<dbReference type="Pfam" id="PF02929">
    <property type="entry name" value="Bgal_small_N"/>
    <property type="match status" value="1"/>
</dbReference>
<dbReference type="PANTHER" id="PTHR46323">
    <property type="entry name" value="BETA-GALACTOSIDASE"/>
    <property type="match status" value="1"/>
</dbReference>
<dbReference type="InterPro" id="IPR017853">
    <property type="entry name" value="GH"/>
</dbReference>
<keyword evidence="4" id="KW-0378">Hydrolase</keyword>
<dbReference type="InterPro" id="IPR011013">
    <property type="entry name" value="Gal_mutarotase_sf_dom"/>
</dbReference>
<dbReference type="SUPFAM" id="SSF49303">
    <property type="entry name" value="beta-Galactosidase/glucuronidase domain"/>
    <property type="match status" value="2"/>
</dbReference>
<evidence type="ECO:0000256" key="2">
    <source>
        <dbReference type="ARBA" id="ARBA00007401"/>
    </source>
</evidence>
<dbReference type="AlphaFoldDB" id="A0A1M6J7B3"/>
<name>A0A1M6J7B3_9FIRM</name>
<dbReference type="Pfam" id="PF02837">
    <property type="entry name" value="Glyco_hydro_2_N"/>
    <property type="match status" value="1"/>
</dbReference>
<protein>
    <recommendedName>
        <fullName evidence="3">beta-galactosidase</fullName>
        <ecNumber evidence="3">3.2.1.23</ecNumber>
    </recommendedName>
    <alternativeName>
        <fullName evidence="6">Lactase</fullName>
    </alternativeName>
</protein>
<evidence type="ECO:0000256" key="4">
    <source>
        <dbReference type="ARBA" id="ARBA00022801"/>
    </source>
</evidence>
<dbReference type="GO" id="GO:0004565">
    <property type="term" value="F:beta-galactosidase activity"/>
    <property type="evidence" value="ECO:0007669"/>
    <property type="project" value="UniProtKB-EC"/>
</dbReference>
<dbReference type="GO" id="GO:0030246">
    <property type="term" value="F:carbohydrate binding"/>
    <property type="evidence" value="ECO:0007669"/>
    <property type="project" value="InterPro"/>
</dbReference>
<dbReference type="EMBL" id="FQZL01000020">
    <property type="protein sequence ID" value="SHJ42545.1"/>
    <property type="molecule type" value="Genomic_DNA"/>
</dbReference>
<dbReference type="SUPFAM" id="SSF49785">
    <property type="entry name" value="Galactose-binding domain-like"/>
    <property type="match status" value="1"/>
</dbReference>
<proteinExistence type="inferred from homology"/>
<dbReference type="InterPro" id="IPR004199">
    <property type="entry name" value="B-gal_small/dom_5"/>
</dbReference>
<dbReference type="Proteomes" id="UP000184052">
    <property type="component" value="Unassembled WGS sequence"/>
</dbReference>
<evidence type="ECO:0000256" key="1">
    <source>
        <dbReference type="ARBA" id="ARBA00001412"/>
    </source>
</evidence>
<dbReference type="SUPFAM" id="SSF51445">
    <property type="entry name" value="(Trans)glycosidases"/>
    <property type="match status" value="1"/>
</dbReference>
<dbReference type="InterPro" id="IPR008979">
    <property type="entry name" value="Galactose-bd-like_sf"/>
</dbReference>
<evidence type="ECO:0000313" key="9">
    <source>
        <dbReference type="Proteomes" id="UP000184052"/>
    </source>
</evidence>
<dbReference type="SMART" id="SM01038">
    <property type="entry name" value="Bgal_small_N"/>
    <property type="match status" value="1"/>
</dbReference>
<dbReference type="PANTHER" id="PTHR46323:SF2">
    <property type="entry name" value="BETA-GALACTOSIDASE"/>
    <property type="match status" value="1"/>
</dbReference>
<dbReference type="InterPro" id="IPR006101">
    <property type="entry name" value="Glyco_hydro_2"/>
</dbReference>
<dbReference type="InterPro" id="IPR006104">
    <property type="entry name" value="Glyco_hydro_2_N"/>
</dbReference>
<dbReference type="PRINTS" id="PR00132">
    <property type="entry name" value="GLHYDRLASE2"/>
</dbReference>
<organism evidence="8 9">
    <name type="scientific">Dethiosulfatibacter aminovorans DSM 17477</name>
    <dbReference type="NCBI Taxonomy" id="1121476"/>
    <lineage>
        <taxon>Bacteria</taxon>
        <taxon>Bacillati</taxon>
        <taxon>Bacillota</taxon>
        <taxon>Tissierellia</taxon>
        <taxon>Dethiosulfatibacter</taxon>
    </lineage>
</organism>
<evidence type="ECO:0000256" key="5">
    <source>
        <dbReference type="ARBA" id="ARBA00023295"/>
    </source>
</evidence>
<sequence length="969" mass="112930">MDFSEKRERWTINICSGWKSKYIEKHSNEYNYLDYEFDDSDWDVIDIPFVWQMEGHGSPEKNYENVIKNLNRKIDRTTGIFDKPVHTGYYRKTIEIPSSWEGRKAFLKVGGVKSSIEVWVNGEKVGYSLGTMGDLYFDMTKFVKPGKNLLALKVQRFSNASFLDCSMDWFLSGIFRSIELHSEPEIFIKDLFVRSTFDDDYEDARLCVETWVENSTEKNRDLKLELRIGNRVLMTAGFVVNKDSEEKVYICKLIEKPIKWNDENPYLYDVDIVLKDNDDSVLSERRIKHGFRQVEIRKSQFLVNGTPIIFKGVNRTDLESISNDDVDKNIREDDIKLLKRNNINAVLACDFPSDPAFYDLCDKYGIYVVAELGINTSQSLKKLPEGFDWNRAALNRVTNTVKRDKNHPSIVMWYLGKDTGCGLNYLMMKDYLDDFDDSRPVSYIGSTGSIGGDVLCTQYPTIEIEQKIGTLKSIKNFFKDTKAINESKSLKISDYIKKPVFSSKLSFIEGNCLGNMYEHMENYKKYNNLCGGFISDMKDIGIYRNGNQNIEREGLIDIEGTPKPMFYEIKKVFQNIDTFKREDGDSIILEIENRYKHFTFDDFVLNISIAENGNKIYERDVIMELKAEGGKTIFEFTPEIEKVEDCEYILTVSWMLKKDVDWAPQGFELAWDQFVLYDSMYACKAVEDTEGEPLTVLETGEFISIKNSECSIIINKKTGNIKNINMGNGNILYKEILHRFDRDATDVDKRKDKNTFRNILNRNDQWENVLKKKKVLNTITEKYADKVVVYFEIEYPLAKSPSFLSYEIRNNCDFLIHNEIEPTKEMPRFGMQFELAEQLDFVRYYGKGPHENYIDRNKGAKTGIHELQLRDFNYDYLNEQERGNRTDVRWMKSYSDINSIEVEAIGERKFDFSIEQREEKTVLNVDYGQKGVGGDAVTDAEILDKYKLNKNAEYKYTFRISFKGEPYEV</sequence>
<keyword evidence="5" id="KW-0326">Glycosidase</keyword>
<dbReference type="STRING" id="1121476.SAMN02745751_02530"/>
<feature type="domain" description="Beta galactosidase small chain/" evidence="7">
    <location>
        <begin position="704"/>
        <end position="961"/>
    </location>
</feature>
<dbReference type="Gene3D" id="2.60.120.260">
    <property type="entry name" value="Galactose-binding domain-like"/>
    <property type="match status" value="1"/>
</dbReference>
<gene>
    <name evidence="8" type="ORF">SAMN02745751_02530</name>
</gene>
<dbReference type="Pfam" id="PF02836">
    <property type="entry name" value="Glyco_hydro_2_C"/>
    <property type="match status" value="1"/>
</dbReference>
<dbReference type="RefSeq" id="WP_073049941.1">
    <property type="nucleotide sequence ID" value="NZ_FQZL01000020.1"/>
</dbReference>
<accession>A0A1M6J7B3</accession>
<dbReference type="InterPro" id="IPR006102">
    <property type="entry name" value="Ig-like_GH2"/>
</dbReference>
<evidence type="ECO:0000259" key="7">
    <source>
        <dbReference type="SMART" id="SM01038"/>
    </source>
</evidence>
<dbReference type="InterPro" id="IPR013783">
    <property type="entry name" value="Ig-like_fold"/>
</dbReference>
<dbReference type="Pfam" id="PF16353">
    <property type="entry name" value="LacZ_4"/>
    <property type="match status" value="1"/>
</dbReference>
<dbReference type="Gene3D" id="3.20.20.80">
    <property type="entry name" value="Glycosidases"/>
    <property type="match status" value="1"/>
</dbReference>
<dbReference type="Gene3D" id="2.60.40.10">
    <property type="entry name" value="Immunoglobulins"/>
    <property type="match status" value="2"/>
</dbReference>
<comment type="catalytic activity">
    <reaction evidence="1">
        <text>Hydrolysis of terminal non-reducing beta-D-galactose residues in beta-D-galactosides.</text>
        <dbReference type="EC" id="3.2.1.23"/>
    </reaction>
</comment>
<dbReference type="InterPro" id="IPR032312">
    <property type="entry name" value="LacZ_4"/>
</dbReference>
<reference evidence="8 9" key="1">
    <citation type="submission" date="2016-11" db="EMBL/GenBank/DDBJ databases">
        <authorList>
            <person name="Jaros S."/>
            <person name="Januszkiewicz K."/>
            <person name="Wedrychowicz H."/>
        </authorList>
    </citation>
    <scope>NUCLEOTIDE SEQUENCE [LARGE SCALE GENOMIC DNA]</scope>
    <source>
        <strain evidence="8 9">DSM 17477</strain>
    </source>
</reference>